<dbReference type="AlphaFoldDB" id="A0A0Q9YA22"/>
<dbReference type="Proteomes" id="UP000053881">
    <property type="component" value="Unassembled WGS sequence"/>
</dbReference>
<protein>
    <submittedName>
        <fullName evidence="1">Uncharacterized protein</fullName>
    </submittedName>
</protein>
<reference evidence="1 2" key="1">
    <citation type="submission" date="2015-06" db="EMBL/GenBank/DDBJ databases">
        <title>Genome sequencing project of Bacillus galactosidilyticus PL133.</title>
        <authorList>
            <person name="Gaiero J."/>
            <person name="Nicol R."/>
            <person name="Habash M."/>
        </authorList>
    </citation>
    <scope>NUCLEOTIDE SEQUENCE [LARGE SCALE GENOMIC DNA]</scope>
    <source>
        <strain evidence="1 2">PL133</strain>
    </source>
</reference>
<organism evidence="1 2">
    <name type="scientific">Lederbergia galactosidilytica</name>
    <dbReference type="NCBI Taxonomy" id="217031"/>
    <lineage>
        <taxon>Bacteria</taxon>
        <taxon>Bacillati</taxon>
        <taxon>Bacillota</taxon>
        <taxon>Bacilli</taxon>
        <taxon>Bacillales</taxon>
        <taxon>Bacillaceae</taxon>
        <taxon>Lederbergia</taxon>
    </lineage>
</organism>
<evidence type="ECO:0000313" key="2">
    <source>
        <dbReference type="Proteomes" id="UP000053881"/>
    </source>
</evidence>
<proteinExistence type="predicted"/>
<accession>A0A0Q9YA22</accession>
<evidence type="ECO:0000313" key="1">
    <source>
        <dbReference type="EMBL" id="KRG16729.1"/>
    </source>
</evidence>
<dbReference type="EMBL" id="LGPB01000034">
    <property type="protein sequence ID" value="KRG16729.1"/>
    <property type="molecule type" value="Genomic_DNA"/>
</dbReference>
<sequence length="77" mass="8376">MGMEDGLAGSYNINIIRREKANYEVAFSLDGDLDVFISTTPKMMQAIPKITQKLSGSAKIRIPKIAVKAVPTPDHTA</sequence>
<gene>
    <name evidence="1" type="ORF">ACA29_03745</name>
</gene>
<comment type="caution">
    <text evidence="1">The sequence shown here is derived from an EMBL/GenBank/DDBJ whole genome shotgun (WGS) entry which is preliminary data.</text>
</comment>
<name>A0A0Q9YA22_9BACI</name>